<keyword evidence="5" id="KW-1185">Reference proteome</keyword>
<dbReference type="InterPro" id="IPR025558">
    <property type="entry name" value="DUF4283"/>
</dbReference>
<protein>
    <recommendedName>
        <fullName evidence="6">DUF4283 domain-containing protein</fullName>
    </recommendedName>
</protein>
<feature type="domain" description="Zinc knuckle CX2CX4HX4C" evidence="3">
    <location>
        <begin position="174"/>
        <end position="221"/>
    </location>
</feature>
<organism evidence="4 5">
    <name type="scientific">Brassica napus</name>
    <name type="common">Rape</name>
    <dbReference type="NCBI Taxonomy" id="3708"/>
    <lineage>
        <taxon>Eukaryota</taxon>
        <taxon>Viridiplantae</taxon>
        <taxon>Streptophyta</taxon>
        <taxon>Embryophyta</taxon>
        <taxon>Tracheophyta</taxon>
        <taxon>Spermatophyta</taxon>
        <taxon>Magnoliopsida</taxon>
        <taxon>eudicotyledons</taxon>
        <taxon>Gunneridae</taxon>
        <taxon>Pentapetalae</taxon>
        <taxon>rosids</taxon>
        <taxon>malvids</taxon>
        <taxon>Brassicales</taxon>
        <taxon>Brassicaceae</taxon>
        <taxon>Brassiceae</taxon>
        <taxon>Brassica</taxon>
    </lineage>
</organism>
<dbReference type="Proteomes" id="UP000824890">
    <property type="component" value="Unassembled WGS sequence"/>
</dbReference>
<accession>A0ABQ8BF56</accession>
<comment type="caution">
    <text evidence="4">The sequence shown here is derived from an EMBL/GenBank/DDBJ whole genome shotgun (WGS) entry which is preliminary data.</text>
</comment>
<sequence length="528" mass="60237">MGSSYRSKSAHMADIKGKGILYEDDDAPIKLTDQDDSHVTKEYYLSLIGKVFNPKKQNVEKLLQTVPTQWGVQERVTANDLGNGKFLINFTSEEDLKSVLGKVPFHFNYCMFVLVRWEPIVHGDYPWIIPFWVELVGIPLHLRTVKNMKSIGGRLGHVNEDTIELSAGRMLIDVDSRRPLKLTRNIESSEGDEVTIEIKYDRLFKHCTICGLMTHEKGYCPTVESTMRPQTERAGVFARVQLPQDQPSWQPLLWDFRAHDQRNMDRDRQPLHHSSRTVSHGNNRSDVACYPDASNHNDGFKARYHEQEKEISNSRTVNGNKRHQTHSDRIMRNRDNKPRGFRYDNTRYGSGPYDRKGDLTWREKLKTMSGETTRSPGHVRNTRDVAHDVVFNEQASRSSDHLDRYDHDRSRDEERSGGEHKKIGLASYIVSPLLHPPLMEENVTVRNKSLALSYSPQAPKDELENAQIIGALNGMELLESNDDKAMECDVQGDDLLGEELMEIEGQDQSIVVAGPSDITAATKRSKTT</sequence>
<evidence type="ECO:0000259" key="2">
    <source>
        <dbReference type="Pfam" id="PF14111"/>
    </source>
</evidence>
<feature type="region of interest" description="Disordered" evidence="1">
    <location>
        <begin position="390"/>
        <end position="419"/>
    </location>
</feature>
<evidence type="ECO:0000256" key="1">
    <source>
        <dbReference type="SAM" id="MobiDB-lite"/>
    </source>
</evidence>
<evidence type="ECO:0008006" key="6">
    <source>
        <dbReference type="Google" id="ProtNLM"/>
    </source>
</evidence>
<reference evidence="4 5" key="1">
    <citation type="submission" date="2021-05" db="EMBL/GenBank/DDBJ databases">
        <title>Genome Assembly of Synthetic Allotetraploid Brassica napus Reveals Homoeologous Exchanges between Subgenomes.</title>
        <authorList>
            <person name="Davis J.T."/>
        </authorList>
    </citation>
    <scope>NUCLEOTIDE SEQUENCE [LARGE SCALE GENOMIC DNA]</scope>
    <source>
        <strain evidence="5">cv. Da-Ae</strain>
        <tissue evidence="4">Seedling</tissue>
    </source>
</reference>
<dbReference type="InterPro" id="IPR025836">
    <property type="entry name" value="Zn_knuckle_CX2CX4HX4C"/>
</dbReference>
<proteinExistence type="predicted"/>
<name>A0ABQ8BF56_BRANA</name>
<dbReference type="Pfam" id="PF14392">
    <property type="entry name" value="zf-CCHC_4"/>
    <property type="match status" value="1"/>
</dbReference>
<dbReference type="PANTHER" id="PTHR31286">
    <property type="entry name" value="GLYCINE-RICH CELL WALL STRUCTURAL PROTEIN 1.8-LIKE"/>
    <property type="match status" value="1"/>
</dbReference>
<evidence type="ECO:0000313" key="5">
    <source>
        <dbReference type="Proteomes" id="UP000824890"/>
    </source>
</evidence>
<evidence type="ECO:0000313" key="4">
    <source>
        <dbReference type="EMBL" id="KAH0903469.1"/>
    </source>
</evidence>
<feature type="compositionally biased region" description="Polar residues" evidence="1">
    <location>
        <begin position="276"/>
        <end position="285"/>
    </location>
</feature>
<dbReference type="Pfam" id="PF14111">
    <property type="entry name" value="DUF4283"/>
    <property type="match status" value="1"/>
</dbReference>
<gene>
    <name evidence="4" type="ORF">HID58_042972</name>
</gene>
<feature type="compositionally biased region" description="Basic and acidic residues" evidence="1">
    <location>
        <begin position="398"/>
        <end position="419"/>
    </location>
</feature>
<dbReference type="InterPro" id="IPR040256">
    <property type="entry name" value="At4g02000-like"/>
</dbReference>
<feature type="compositionally biased region" description="Basic and acidic residues" evidence="1">
    <location>
        <begin position="325"/>
        <end position="345"/>
    </location>
</feature>
<feature type="domain" description="DUF4283" evidence="2">
    <location>
        <begin position="45"/>
        <end position="119"/>
    </location>
</feature>
<dbReference type="PANTHER" id="PTHR31286:SF162">
    <property type="entry name" value="DUF4283 DOMAIN-CONTAINING PROTEIN-RELATED"/>
    <property type="match status" value="1"/>
</dbReference>
<feature type="region of interest" description="Disordered" evidence="1">
    <location>
        <begin position="266"/>
        <end position="286"/>
    </location>
</feature>
<evidence type="ECO:0000259" key="3">
    <source>
        <dbReference type="Pfam" id="PF14392"/>
    </source>
</evidence>
<dbReference type="EMBL" id="JAGKQM010000011">
    <property type="protein sequence ID" value="KAH0903469.1"/>
    <property type="molecule type" value="Genomic_DNA"/>
</dbReference>
<feature type="region of interest" description="Disordered" evidence="1">
    <location>
        <begin position="306"/>
        <end position="349"/>
    </location>
</feature>